<keyword evidence="5" id="KW-0597">Phosphoprotein</keyword>
<evidence type="ECO:0000259" key="7">
    <source>
        <dbReference type="PROSITE" id="PS50042"/>
    </source>
</evidence>
<dbReference type="PROSITE" id="PS50042">
    <property type="entry name" value="CNMP_BINDING_3"/>
    <property type="match status" value="1"/>
</dbReference>
<dbReference type="PANTHER" id="PTHR45161:SF3">
    <property type="entry name" value="METHYL-ACCEPTING CHEMOTAXIS PROTEIN"/>
    <property type="match status" value="1"/>
</dbReference>
<dbReference type="AlphaFoldDB" id="A0A8R1ERU9"/>
<proteinExistence type="predicted"/>
<accession>A0A8R1ERU9</accession>
<sequence length="126" mass="14836">MEHRMPRQDPVNDARFYESLIKPPHLRSPDDIQNVYDQLRQLDTFSNLYNGPLKAICHTARYERHPAQFILFRDGDVARSWYILLSGSVFIENHIYLPYGCFGKRNGQSQRRAHNCVLLQESEMIV</sequence>
<organism evidence="8 9">
    <name type="scientific">Caenorhabditis japonica</name>
    <dbReference type="NCBI Taxonomy" id="281687"/>
    <lineage>
        <taxon>Eukaryota</taxon>
        <taxon>Metazoa</taxon>
        <taxon>Ecdysozoa</taxon>
        <taxon>Nematoda</taxon>
        <taxon>Chromadorea</taxon>
        <taxon>Rhabditida</taxon>
        <taxon>Rhabditina</taxon>
        <taxon>Rhabditomorpha</taxon>
        <taxon>Rhabditoidea</taxon>
        <taxon>Rhabditidae</taxon>
        <taxon>Peloderinae</taxon>
        <taxon>Caenorhabditis</taxon>
    </lineage>
</organism>
<evidence type="ECO:0000256" key="5">
    <source>
        <dbReference type="ARBA" id="ARBA00022553"/>
    </source>
</evidence>
<dbReference type="EnsemblMetazoa" id="CJA39056.1">
    <property type="protein sequence ID" value="CJA39056.1"/>
    <property type="gene ID" value="WBGene00214903"/>
</dbReference>
<dbReference type="InterPro" id="IPR000595">
    <property type="entry name" value="cNMP-bd_dom"/>
</dbReference>
<feature type="domain" description="Cyclic nucleotide-binding" evidence="7">
    <location>
        <begin position="44"/>
        <end position="91"/>
    </location>
</feature>
<dbReference type="GO" id="GO:0005886">
    <property type="term" value="C:plasma membrane"/>
    <property type="evidence" value="ECO:0007669"/>
    <property type="project" value="UniProtKB-SubCell"/>
</dbReference>
<dbReference type="Proteomes" id="UP000005237">
    <property type="component" value="Unassembled WGS sequence"/>
</dbReference>
<keyword evidence="3" id="KW-1003">Cell membrane</keyword>
<evidence type="ECO:0000256" key="2">
    <source>
        <dbReference type="ARBA" id="ARBA00004496"/>
    </source>
</evidence>
<dbReference type="InterPro" id="IPR018490">
    <property type="entry name" value="cNMP-bd_dom_sf"/>
</dbReference>
<protein>
    <submittedName>
        <fullName evidence="8">Cyclic nucleotide-binding domain-containing protein</fullName>
    </submittedName>
</protein>
<dbReference type="SUPFAM" id="SSF51206">
    <property type="entry name" value="cAMP-binding domain-like"/>
    <property type="match status" value="1"/>
</dbReference>
<name>A0A8R1ERU9_CAEJA</name>
<reference evidence="9" key="1">
    <citation type="submission" date="2010-08" db="EMBL/GenBank/DDBJ databases">
        <authorList>
            <consortium name="Caenorhabditis japonica Sequencing Consortium"/>
            <person name="Wilson R.K."/>
        </authorList>
    </citation>
    <scope>NUCLEOTIDE SEQUENCE [LARGE SCALE GENOMIC DNA]</scope>
    <source>
        <strain evidence="9">DF5081</strain>
    </source>
</reference>
<evidence type="ECO:0000256" key="4">
    <source>
        <dbReference type="ARBA" id="ARBA00022490"/>
    </source>
</evidence>
<keyword evidence="4" id="KW-0963">Cytoplasm</keyword>
<evidence type="ECO:0000256" key="6">
    <source>
        <dbReference type="ARBA" id="ARBA00023136"/>
    </source>
</evidence>
<evidence type="ECO:0000256" key="1">
    <source>
        <dbReference type="ARBA" id="ARBA00004236"/>
    </source>
</evidence>
<dbReference type="PANTHER" id="PTHR45161">
    <property type="entry name" value="CYTOSKELETON-ASSOCIATED PROTEIN 4"/>
    <property type="match status" value="1"/>
</dbReference>
<evidence type="ECO:0000313" key="9">
    <source>
        <dbReference type="Proteomes" id="UP000005237"/>
    </source>
</evidence>
<evidence type="ECO:0000313" key="8">
    <source>
        <dbReference type="EnsemblMetazoa" id="CJA39056.1"/>
    </source>
</evidence>
<keyword evidence="6" id="KW-0472">Membrane</keyword>
<comment type="subcellular location">
    <subcellularLocation>
        <location evidence="1">Cell membrane</location>
    </subcellularLocation>
    <subcellularLocation>
        <location evidence="2">Cytoplasm</location>
    </subcellularLocation>
</comment>
<reference evidence="8" key="2">
    <citation type="submission" date="2022-06" db="UniProtKB">
        <authorList>
            <consortium name="EnsemblMetazoa"/>
        </authorList>
    </citation>
    <scope>IDENTIFICATION</scope>
    <source>
        <strain evidence="8">DF5081</strain>
    </source>
</reference>
<dbReference type="Gene3D" id="2.60.120.10">
    <property type="entry name" value="Jelly Rolls"/>
    <property type="match status" value="1"/>
</dbReference>
<dbReference type="InterPro" id="IPR014710">
    <property type="entry name" value="RmlC-like_jellyroll"/>
</dbReference>
<evidence type="ECO:0000256" key="3">
    <source>
        <dbReference type="ARBA" id="ARBA00022475"/>
    </source>
</evidence>
<dbReference type="GO" id="GO:0005737">
    <property type="term" value="C:cytoplasm"/>
    <property type="evidence" value="ECO:0007669"/>
    <property type="project" value="UniProtKB-SubCell"/>
</dbReference>
<keyword evidence="9" id="KW-1185">Reference proteome</keyword>